<dbReference type="EMBL" id="LN853224">
    <property type="protein sequence ID" value="CRY95330.1"/>
    <property type="molecule type" value="Genomic_DNA"/>
</dbReference>
<evidence type="ECO:0000313" key="2">
    <source>
        <dbReference type="EMBL" id="CRY95330.1"/>
    </source>
</evidence>
<geneLocation type="plasmid" evidence="2">
    <name>pRGRH0593</name>
</geneLocation>
<keyword evidence="1" id="KW-1133">Transmembrane helix</keyword>
<keyword evidence="1" id="KW-0812">Transmembrane</keyword>
<proteinExistence type="predicted"/>
<protein>
    <submittedName>
        <fullName evidence="2">Uncharacterized protein</fullName>
    </submittedName>
</protein>
<sequence length="252" mass="29036">MAGQLISDPKERAERAAEKEQFVLEWLADFVYSTTDVLGVVLELKPSATLSALRRLERKGYIVRDEILVYGRIVLPIWGITMTGLMAYLTPQQIETQKLRYHQKGRVALSSLQHEMDVQRVAIFCERSKKYDSEEWTTNRDLPWPSKKSDPRWPVYPDGLMHLPINGDKNNLAEIAVEVERTRKTPKRYVQILKGHAANIAQGRYHGVIYFCVDQQAVESLKALFKRIFKEENITFTSPKIRAMIGFEVIPS</sequence>
<evidence type="ECO:0000256" key="1">
    <source>
        <dbReference type="SAM" id="Phobius"/>
    </source>
</evidence>
<keyword evidence="2" id="KW-0614">Plasmid</keyword>
<accession>A0A0H5Q1T4</accession>
<feature type="transmembrane region" description="Helical" evidence="1">
    <location>
        <begin position="67"/>
        <end position="89"/>
    </location>
</feature>
<name>A0A0H5Q1T4_9ZZZZ</name>
<reference evidence="2" key="1">
    <citation type="submission" date="2015-06" db="EMBL/GenBank/DDBJ databases">
        <authorList>
            <person name="Joergensen T."/>
        </authorList>
    </citation>
    <scope>NUCLEOTIDE SEQUENCE</scope>
    <source>
        <plasmid evidence="2">pRGRH0593</plasmid>
    </source>
</reference>
<organism evidence="2">
    <name type="scientific">uncultured prokaryote</name>
    <dbReference type="NCBI Taxonomy" id="198431"/>
    <lineage>
        <taxon>unclassified sequences</taxon>
        <taxon>environmental samples</taxon>
    </lineage>
</organism>
<dbReference type="AlphaFoldDB" id="A0A0H5Q1T4"/>
<reference evidence="2" key="2">
    <citation type="submission" date="2015-07" db="EMBL/GenBank/DDBJ databases">
        <title>Plasmids, circular viruses and viroids from rat gut.</title>
        <authorList>
            <person name="Jorgensen T.J."/>
            <person name="Hansen M.A."/>
            <person name="Xu Z."/>
            <person name="Tabak M.A."/>
            <person name="Sorensen S.J."/>
            <person name="Hansen L.H."/>
        </authorList>
    </citation>
    <scope>NUCLEOTIDE SEQUENCE</scope>
    <source>
        <plasmid evidence="2">pRGRH0593</plasmid>
    </source>
</reference>
<keyword evidence="1" id="KW-0472">Membrane</keyword>